<feature type="region of interest" description="Disordered" evidence="1">
    <location>
        <begin position="324"/>
        <end position="352"/>
    </location>
</feature>
<keyword evidence="2" id="KW-0472">Membrane</keyword>
<proteinExistence type="predicted"/>
<evidence type="ECO:0000256" key="1">
    <source>
        <dbReference type="SAM" id="MobiDB-lite"/>
    </source>
</evidence>
<reference evidence="3" key="2">
    <citation type="submission" date="2020-09" db="EMBL/GenBank/DDBJ databases">
        <authorList>
            <person name="Sun Q."/>
            <person name="Zhou Y."/>
        </authorList>
    </citation>
    <scope>NUCLEOTIDE SEQUENCE</scope>
    <source>
        <strain evidence="3">CGMCC 4.7430</strain>
    </source>
</reference>
<feature type="transmembrane region" description="Helical" evidence="2">
    <location>
        <begin position="51"/>
        <end position="71"/>
    </location>
</feature>
<keyword evidence="2" id="KW-0812">Transmembrane</keyword>
<feature type="transmembrane region" description="Helical" evidence="2">
    <location>
        <begin position="83"/>
        <end position="104"/>
    </location>
</feature>
<feature type="transmembrane region" description="Helical" evidence="2">
    <location>
        <begin position="168"/>
        <end position="192"/>
    </location>
</feature>
<evidence type="ECO:0000313" key="4">
    <source>
        <dbReference type="Proteomes" id="UP000660745"/>
    </source>
</evidence>
<accession>A0A918E4X6</accession>
<reference evidence="3" key="1">
    <citation type="journal article" date="2014" name="Int. J. Syst. Evol. Microbiol.">
        <title>Complete genome sequence of Corynebacterium casei LMG S-19264T (=DSM 44701T), isolated from a smear-ripened cheese.</title>
        <authorList>
            <consortium name="US DOE Joint Genome Institute (JGI-PGF)"/>
            <person name="Walter F."/>
            <person name="Albersmeier A."/>
            <person name="Kalinowski J."/>
            <person name="Ruckert C."/>
        </authorList>
    </citation>
    <scope>NUCLEOTIDE SEQUENCE</scope>
    <source>
        <strain evidence="3">CGMCC 4.7430</strain>
    </source>
</reference>
<sequence length="352" mass="36392">MNEQKAGIGRITAAVVAIAAMLPYLTLKVLWLTGSSVGVTDPELMNGSVMMGMNALTFAMDAIALVLALAFTMRWGMRLPALLVLLPLWVGAGLLSVVMVTAPLSVVIEGVSVFDTGGPIEPWVYLAVYTGFIGQGAGLMTAFVLYARDRWSTVFSTSIGHRHPSLTRPFQTVVGWGSLLVAGIVGGTRLFWALGGTAGLPPETAAALTPAGSMREAVQGLMAIAAGVALMVLVRARGRGPFWRPLVVGWLGSGAMFGWGLYALTVTFTAGPLGSGILGGPDFVALFGTLTGLVMGMCGAFLLTERWAALSGVLAGGPSGGLSGVGDVQPAQQPLEAEDGDGDRQAAYQGHR</sequence>
<feature type="transmembrane region" description="Helical" evidence="2">
    <location>
        <begin position="12"/>
        <end position="31"/>
    </location>
</feature>
<dbReference type="Proteomes" id="UP000660745">
    <property type="component" value="Unassembled WGS sequence"/>
</dbReference>
<feature type="transmembrane region" description="Helical" evidence="2">
    <location>
        <begin position="246"/>
        <end position="271"/>
    </location>
</feature>
<dbReference type="AlphaFoldDB" id="A0A918E4X6"/>
<evidence type="ECO:0000313" key="3">
    <source>
        <dbReference type="EMBL" id="GGP04419.1"/>
    </source>
</evidence>
<protein>
    <submittedName>
        <fullName evidence="3">Uncharacterized protein</fullName>
    </submittedName>
</protein>
<feature type="transmembrane region" description="Helical" evidence="2">
    <location>
        <begin position="217"/>
        <end position="234"/>
    </location>
</feature>
<evidence type="ECO:0000256" key="2">
    <source>
        <dbReference type="SAM" id="Phobius"/>
    </source>
</evidence>
<name>A0A918E4X6_9ACTN</name>
<keyword evidence="2" id="KW-1133">Transmembrane helix</keyword>
<organism evidence="3 4">
    <name type="scientific">Nonomuraea glycinis</name>
    <dbReference type="NCBI Taxonomy" id="2047744"/>
    <lineage>
        <taxon>Bacteria</taxon>
        <taxon>Bacillati</taxon>
        <taxon>Actinomycetota</taxon>
        <taxon>Actinomycetes</taxon>
        <taxon>Streptosporangiales</taxon>
        <taxon>Streptosporangiaceae</taxon>
        <taxon>Nonomuraea</taxon>
    </lineage>
</organism>
<feature type="transmembrane region" description="Helical" evidence="2">
    <location>
        <begin position="283"/>
        <end position="303"/>
    </location>
</feature>
<dbReference type="EMBL" id="BMNK01000003">
    <property type="protein sequence ID" value="GGP04419.1"/>
    <property type="molecule type" value="Genomic_DNA"/>
</dbReference>
<gene>
    <name evidence="3" type="ORF">GCM10012278_19510</name>
</gene>
<dbReference type="RefSeq" id="WP_189138212.1">
    <property type="nucleotide sequence ID" value="NZ_BMNK01000003.1"/>
</dbReference>
<comment type="caution">
    <text evidence="3">The sequence shown here is derived from an EMBL/GenBank/DDBJ whole genome shotgun (WGS) entry which is preliminary data.</text>
</comment>
<keyword evidence="4" id="KW-1185">Reference proteome</keyword>
<feature type="transmembrane region" description="Helical" evidence="2">
    <location>
        <begin position="124"/>
        <end position="147"/>
    </location>
</feature>